<dbReference type="EMBL" id="MPUH01000213">
    <property type="protein sequence ID" value="OMJ86212.1"/>
    <property type="molecule type" value="Genomic_DNA"/>
</dbReference>
<dbReference type="Proteomes" id="UP000187209">
    <property type="component" value="Unassembled WGS sequence"/>
</dbReference>
<name>A0A1R2CB43_9CILI</name>
<dbReference type="AlphaFoldDB" id="A0A1R2CB43"/>
<evidence type="ECO:0000313" key="1">
    <source>
        <dbReference type="EMBL" id="OMJ86212.1"/>
    </source>
</evidence>
<organism evidence="1 2">
    <name type="scientific">Stentor coeruleus</name>
    <dbReference type="NCBI Taxonomy" id="5963"/>
    <lineage>
        <taxon>Eukaryota</taxon>
        <taxon>Sar</taxon>
        <taxon>Alveolata</taxon>
        <taxon>Ciliophora</taxon>
        <taxon>Postciliodesmatophora</taxon>
        <taxon>Heterotrichea</taxon>
        <taxon>Heterotrichida</taxon>
        <taxon>Stentoridae</taxon>
        <taxon>Stentor</taxon>
    </lineage>
</organism>
<dbReference type="OrthoDB" id="10585078at2759"/>
<gene>
    <name evidence="1" type="ORF">SteCoe_12352</name>
</gene>
<protein>
    <submittedName>
        <fullName evidence="1">Uncharacterized protein</fullName>
    </submittedName>
</protein>
<accession>A0A1R2CB43</accession>
<sequence length="237" mass="28701">MWRSFACGFANHAYDNFIKKYGRVESAPANPRKAFTDNYELESMTSLRSLSFEVQKRMEEYSKLKSKVADQRKKIKETDYEILKRKELKIRNIKSMQETEKFRKKQYLQHIRESSKNKTRKFCSLDLRPNTNRNDKPNLETKIFALTSPRTRHNLPGFSKVSTHRRKEKEPVSVREFQENVMKDLKQKVPTYYKELKEEFNKIREHCEMTFEQYKASKRLKRKNPYNFRFKIKQNDS</sequence>
<comment type="caution">
    <text evidence="1">The sequence shown here is derived from an EMBL/GenBank/DDBJ whole genome shotgun (WGS) entry which is preliminary data.</text>
</comment>
<evidence type="ECO:0000313" key="2">
    <source>
        <dbReference type="Proteomes" id="UP000187209"/>
    </source>
</evidence>
<reference evidence="1 2" key="1">
    <citation type="submission" date="2016-11" db="EMBL/GenBank/DDBJ databases">
        <title>The macronuclear genome of Stentor coeruleus: a giant cell with tiny introns.</title>
        <authorList>
            <person name="Slabodnick M."/>
            <person name="Ruby J.G."/>
            <person name="Reiff S.B."/>
            <person name="Swart E.C."/>
            <person name="Gosai S."/>
            <person name="Prabakaran S."/>
            <person name="Witkowska E."/>
            <person name="Larue G.E."/>
            <person name="Fisher S."/>
            <person name="Freeman R.M."/>
            <person name="Gunawardena J."/>
            <person name="Chu W."/>
            <person name="Stover N.A."/>
            <person name="Gregory B.D."/>
            <person name="Nowacki M."/>
            <person name="Derisi J."/>
            <person name="Roy S.W."/>
            <person name="Marshall W.F."/>
            <person name="Sood P."/>
        </authorList>
    </citation>
    <scope>NUCLEOTIDE SEQUENCE [LARGE SCALE GENOMIC DNA]</scope>
    <source>
        <strain evidence="1">WM001</strain>
    </source>
</reference>
<proteinExistence type="predicted"/>
<keyword evidence="2" id="KW-1185">Reference proteome</keyword>